<feature type="compositionally biased region" description="Low complexity" evidence="1">
    <location>
        <begin position="158"/>
        <end position="173"/>
    </location>
</feature>
<keyword evidence="2" id="KW-0812">Transmembrane</keyword>
<feature type="compositionally biased region" description="Basic and acidic residues" evidence="1">
    <location>
        <begin position="127"/>
        <end position="152"/>
    </location>
</feature>
<name>A0ABR4B5B1_9LECA</name>
<dbReference type="EMBL" id="JBHFEH010000029">
    <property type="protein sequence ID" value="KAL2052099.1"/>
    <property type="molecule type" value="Genomic_DNA"/>
</dbReference>
<evidence type="ECO:0000313" key="3">
    <source>
        <dbReference type="EMBL" id="KAL2052099.1"/>
    </source>
</evidence>
<sequence>MIRDFPCALPNLVPGGEDKVLTGLLYPHRHLYHSDTAATSNDWTRNSMVANQTSSSSHDLVADLLNTNNTLNIVTVVSAFVFGFLAVYGCYLTVRHQRCERLRHRSLKHMARPVRGTRRSHRQTGHQHADDPELGNDEEHHAMQDLETRSEDETAIGSVHTSSSSSLGSQPPSIARNHTRGDVESVSDTSHGDEADEDTSDASGVLHYLGGDTGNGTTSEATTYAGIAAQAGSHNSGPHDNLEDNNCGPHNVVIGSLEYNTIRETLFGEPVTSDPIAHLNERLVGTQTVENTVDLGTDGIPGGQASSASDCVGPATLDYSITSLLTSGPDTADGSMGPMGKGDEIPETIR</sequence>
<evidence type="ECO:0000313" key="4">
    <source>
        <dbReference type="Proteomes" id="UP001590951"/>
    </source>
</evidence>
<dbReference type="Proteomes" id="UP001590951">
    <property type="component" value="Unassembled WGS sequence"/>
</dbReference>
<feature type="region of interest" description="Disordered" evidence="1">
    <location>
        <begin position="110"/>
        <end position="214"/>
    </location>
</feature>
<accession>A0ABR4B5B1</accession>
<gene>
    <name evidence="3" type="ORF">ABVK25_007541</name>
</gene>
<protein>
    <submittedName>
        <fullName evidence="3">Uncharacterized protein</fullName>
    </submittedName>
</protein>
<organism evidence="3 4">
    <name type="scientific">Lepraria finkii</name>
    <dbReference type="NCBI Taxonomy" id="1340010"/>
    <lineage>
        <taxon>Eukaryota</taxon>
        <taxon>Fungi</taxon>
        <taxon>Dikarya</taxon>
        <taxon>Ascomycota</taxon>
        <taxon>Pezizomycotina</taxon>
        <taxon>Lecanoromycetes</taxon>
        <taxon>OSLEUM clade</taxon>
        <taxon>Lecanoromycetidae</taxon>
        <taxon>Lecanorales</taxon>
        <taxon>Lecanorineae</taxon>
        <taxon>Stereocaulaceae</taxon>
        <taxon>Lepraria</taxon>
    </lineage>
</organism>
<feature type="transmembrane region" description="Helical" evidence="2">
    <location>
        <begin position="73"/>
        <end position="94"/>
    </location>
</feature>
<keyword evidence="2" id="KW-0472">Membrane</keyword>
<keyword evidence="2" id="KW-1133">Transmembrane helix</keyword>
<proteinExistence type="predicted"/>
<comment type="caution">
    <text evidence="3">The sequence shown here is derived from an EMBL/GenBank/DDBJ whole genome shotgun (WGS) entry which is preliminary data.</text>
</comment>
<feature type="compositionally biased region" description="Basic and acidic residues" evidence="1">
    <location>
        <begin position="341"/>
        <end position="350"/>
    </location>
</feature>
<reference evidence="3 4" key="1">
    <citation type="submission" date="2024-09" db="EMBL/GenBank/DDBJ databases">
        <title>Rethinking Asexuality: The Enigmatic Case of Functional Sexual Genes in Lepraria (Stereocaulaceae).</title>
        <authorList>
            <person name="Doellman M."/>
            <person name="Sun Y."/>
            <person name="Barcenas-Pena A."/>
            <person name="Lumbsch H.T."/>
            <person name="Grewe F."/>
        </authorList>
    </citation>
    <scope>NUCLEOTIDE SEQUENCE [LARGE SCALE GENOMIC DNA]</scope>
    <source>
        <strain evidence="3 4">Grewe 0041</strain>
    </source>
</reference>
<evidence type="ECO:0000256" key="1">
    <source>
        <dbReference type="SAM" id="MobiDB-lite"/>
    </source>
</evidence>
<evidence type="ECO:0000256" key="2">
    <source>
        <dbReference type="SAM" id="Phobius"/>
    </source>
</evidence>
<feature type="compositionally biased region" description="Basic residues" evidence="1">
    <location>
        <begin position="110"/>
        <end position="125"/>
    </location>
</feature>
<keyword evidence="4" id="KW-1185">Reference proteome</keyword>
<feature type="region of interest" description="Disordered" evidence="1">
    <location>
        <begin position="328"/>
        <end position="350"/>
    </location>
</feature>